<comment type="caution">
    <text evidence="2">The sequence shown here is derived from an EMBL/GenBank/DDBJ whole genome shotgun (WGS) entry which is preliminary data.</text>
</comment>
<evidence type="ECO:0000313" key="3">
    <source>
        <dbReference type="Proteomes" id="UP000257706"/>
    </source>
</evidence>
<feature type="non-terminal residue" evidence="2">
    <location>
        <position position="90"/>
    </location>
</feature>
<dbReference type="AlphaFoldDB" id="A0A3B9IKK5"/>
<gene>
    <name evidence="2" type="ORF">DCK97_13365</name>
</gene>
<accession>A0A3B9IKK5</accession>
<reference evidence="2 3" key="1">
    <citation type="journal article" date="2018" name="Nat. Biotechnol.">
        <title>A standardized bacterial taxonomy based on genome phylogeny substantially revises the tree of life.</title>
        <authorList>
            <person name="Parks D.H."/>
            <person name="Chuvochina M."/>
            <person name="Waite D.W."/>
            <person name="Rinke C."/>
            <person name="Skarshewski A."/>
            <person name="Chaumeil P.A."/>
            <person name="Hugenholtz P."/>
        </authorList>
    </citation>
    <scope>NUCLEOTIDE SEQUENCE [LARGE SCALE GENOMIC DNA]</scope>
    <source>
        <strain evidence="2">UBA8739</strain>
    </source>
</reference>
<evidence type="ECO:0000313" key="2">
    <source>
        <dbReference type="EMBL" id="HAE48402.1"/>
    </source>
</evidence>
<evidence type="ECO:0000256" key="1">
    <source>
        <dbReference type="SAM" id="MobiDB-lite"/>
    </source>
</evidence>
<feature type="region of interest" description="Disordered" evidence="1">
    <location>
        <begin position="27"/>
        <end position="81"/>
    </location>
</feature>
<dbReference type="EMBL" id="DMAI01000214">
    <property type="protein sequence ID" value="HAE48402.1"/>
    <property type="molecule type" value="Genomic_DNA"/>
</dbReference>
<proteinExistence type="predicted"/>
<name>A0A3B9IKK5_9PROT</name>
<organism evidence="2 3">
    <name type="scientific">Tistrella mobilis</name>
    <dbReference type="NCBI Taxonomy" id="171437"/>
    <lineage>
        <taxon>Bacteria</taxon>
        <taxon>Pseudomonadati</taxon>
        <taxon>Pseudomonadota</taxon>
        <taxon>Alphaproteobacteria</taxon>
        <taxon>Geminicoccales</taxon>
        <taxon>Geminicoccaceae</taxon>
        <taxon>Tistrella</taxon>
    </lineage>
</organism>
<feature type="compositionally biased region" description="Low complexity" evidence="1">
    <location>
        <begin position="54"/>
        <end position="71"/>
    </location>
</feature>
<feature type="compositionally biased region" description="Gly residues" evidence="1">
    <location>
        <begin position="34"/>
        <end position="46"/>
    </location>
</feature>
<feature type="non-terminal residue" evidence="2">
    <location>
        <position position="1"/>
    </location>
</feature>
<sequence>ATEPLRREIEQAAAGVAGVTRVAAVLTAERTPGRGPGQAPRGGAGHGHGHGHSHAPAGPASGSATGPAAGQRPSAPVVPGVTAIIAVASG</sequence>
<protein>
    <submittedName>
        <fullName evidence="2">Uncharacterized protein</fullName>
    </submittedName>
</protein>
<dbReference type="Proteomes" id="UP000257706">
    <property type="component" value="Unassembled WGS sequence"/>
</dbReference>